<name>A0A8E2JRH2_9PEZI</name>
<evidence type="ECO:0000313" key="3">
    <source>
        <dbReference type="Proteomes" id="UP000250140"/>
    </source>
</evidence>
<reference evidence="2 3" key="1">
    <citation type="journal article" date="2016" name="Nat. Commun.">
        <title>Ectomycorrhizal ecology is imprinted in the genome of the dominant symbiotic fungus Cenococcum geophilum.</title>
        <authorList>
            <consortium name="DOE Joint Genome Institute"/>
            <person name="Peter M."/>
            <person name="Kohler A."/>
            <person name="Ohm R.A."/>
            <person name="Kuo A."/>
            <person name="Krutzmann J."/>
            <person name="Morin E."/>
            <person name="Arend M."/>
            <person name="Barry K.W."/>
            <person name="Binder M."/>
            <person name="Choi C."/>
            <person name="Clum A."/>
            <person name="Copeland A."/>
            <person name="Grisel N."/>
            <person name="Haridas S."/>
            <person name="Kipfer T."/>
            <person name="LaButti K."/>
            <person name="Lindquist E."/>
            <person name="Lipzen A."/>
            <person name="Maire R."/>
            <person name="Meier B."/>
            <person name="Mihaltcheva S."/>
            <person name="Molinier V."/>
            <person name="Murat C."/>
            <person name="Poggeler S."/>
            <person name="Quandt C.A."/>
            <person name="Sperisen C."/>
            <person name="Tritt A."/>
            <person name="Tisserant E."/>
            <person name="Crous P.W."/>
            <person name="Henrissat B."/>
            <person name="Nehls U."/>
            <person name="Egli S."/>
            <person name="Spatafora J.W."/>
            <person name="Grigoriev I.V."/>
            <person name="Martin F.M."/>
        </authorList>
    </citation>
    <scope>NUCLEOTIDE SEQUENCE [LARGE SCALE GENOMIC DNA]</scope>
    <source>
        <strain evidence="2 3">CBS 207.34</strain>
    </source>
</reference>
<protein>
    <submittedName>
        <fullName evidence="2">Uncharacterized protein</fullName>
    </submittedName>
</protein>
<keyword evidence="3" id="KW-1185">Reference proteome</keyword>
<organism evidence="2 3">
    <name type="scientific">Glonium stellatum</name>
    <dbReference type="NCBI Taxonomy" id="574774"/>
    <lineage>
        <taxon>Eukaryota</taxon>
        <taxon>Fungi</taxon>
        <taxon>Dikarya</taxon>
        <taxon>Ascomycota</taxon>
        <taxon>Pezizomycotina</taxon>
        <taxon>Dothideomycetes</taxon>
        <taxon>Pleosporomycetidae</taxon>
        <taxon>Gloniales</taxon>
        <taxon>Gloniaceae</taxon>
        <taxon>Glonium</taxon>
    </lineage>
</organism>
<feature type="compositionally biased region" description="Low complexity" evidence="1">
    <location>
        <begin position="106"/>
        <end position="160"/>
    </location>
</feature>
<proteinExistence type="predicted"/>
<sequence>ASPSLRTASSPHQTLSSVADSHALRALTNTTRPTMPQHAFLTPTNLPTSSPEDVAAVVVPHLSLHGHGLADSTTAACLPPALTPATTHRHSVSLGALSNLWSSTELHPTTTSSLTHSSTLPSFTTTSTSASTNPPPTATSTTTTTTNSLHHSAALRALHAGPNRPRTRPATKAPSTNTSLSSQPVVVRTYSGSRSRPASSLHSPRLGPGSHSNSNNHSHSNSHSNSMNGAPNPRPSAAAAAA</sequence>
<evidence type="ECO:0000256" key="1">
    <source>
        <dbReference type="SAM" id="MobiDB-lite"/>
    </source>
</evidence>
<feature type="non-terminal residue" evidence="2">
    <location>
        <position position="1"/>
    </location>
</feature>
<dbReference type="OrthoDB" id="5339332at2759"/>
<gene>
    <name evidence="2" type="ORF">AOQ84DRAFT_67443</name>
</gene>
<dbReference type="AlphaFoldDB" id="A0A8E2JRH2"/>
<dbReference type="Proteomes" id="UP000250140">
    <property type="component" value="Unassembled WGS sequence"/>
</dbReference>
<feature type="compositionally biased region" description="Polar residues" evidence="1">
    <location>
        <begin position="173"/>
        <end position="202"/>
    </location>
</feature>
<dbReference type="EMBL" id="KV749957">
    <property type="protein sequence ID" value="OCL06950.1"/>
    <property type="molecule type" value="Genomic_DNA"/>
</dbReference>
<feature type="region of interest" description="Disordered" evidence="1">
    <location>
        <begin position="106"/>
        <end position="242"/>
    </location>
</feature>
<feature type="compositionally biased region" description="Low complexity" evidence="1">
    <location>
        <begin position="210"/>
        <end position="226"/>
    </location>
</feature>
<evidence type="ECO:0000313" key="2">
    <source>
        <dbReference type="EMBL" id="OCL06950.1"/>
    </source>
</evidence>
<feature type="non-terminal residue" evidence="2">
    <location>
        <position position="242"/>
    </location>
</feature>
<accession>A0A8E2JRH2</accession>